<dbReference type="PANTHER" id="PTHR34297">
    <property type="entry name" value="HYPOTHETICAL CYTOSOLIC PROTEIN-RELATED"/>
    <property type="match status" value="1"/>
</dbReference>
<evidence type="ECO:0000313" key="2">
    <source>
        <dbReference type="EMBL" id="PSR31893.1"/>
    </source>
</evidence>
<name>A0A2T2XBJ4_9FIRM</name>
<organism evidence="2 3">
    <name type="scientific">Sulfobacillus benefaciens</name>
    <dbReference type="NCBI Taxonomy" id="453960"/>
    <lineage>
        <taxon>Bacteria</taxon>
        <taxon>Bacillati</taxon>
        <taxon>Bacillota</taxon>
        <taxon>Clostridia</taxon>
        <taxon>Eubacteriales</taxon>
        <taxon>Clostridiales Family XVII. Incertae Sedis</taxon>
        <taxon>Sulfobacillus</taxon>
    </lineage>
</organism>
<comment type="caution">
    <text evidence="2">The sequence shown here is derived from an EMBL/GenBank/DDBJ whole genome shotgun (WGS) entry which is preliminary data.</text>
</comment>
<sequence length="133" mass="14174">MTELSQELKTVPSVRVTHDVISAVAAIAATEVQGVAAMSGGLTGGITERLGKKASGRGVKLEIRDTHISLDVYVVVHYGFKIPEVASRIQSRVKQQVETMTGLHVSDVNIHVQGVSFATGEDEPPSEDPDLEP</sequence>
<dbReference type="Proteomes" id="UP000242699">
    <property type="component" value="Unassembled WGS sequence"/>
</dbReference>
<accession>A0A2T2XBJ4</accession>
<evidence type="ECO:0000313" key="3">
    <source>
        <dbReference type="Proteomes" id="UP000242699"/>
    </source>
</evidence>
<reference evidence="2 3" key="1">
    <citation type="journal article" date="2014" name="BMC Genomics">
        <title>Comparison of environmental and isolate Sulfobacillus genomes reveals diverse carbon, sulfur, nitrogen, and hydrogen metabolisms.</title>
        <authorList>
            <person name="Justice N.B."/>
            <person name="Norman A."/>
            <person name="Brown C.T."/>
            <person name="Singh A."/>
            <person name="Thomas B.C."/>
            <person name="Banfield J.F."/>
        </authorList>
    </citation>
    <scope>NUCLEOTIDE SEQUENCE [LARGE SCALE GENOMIC DNA]</scope>
    <source>
        <strain evidence="2">AMDSBA1</strain>
    </source>
</reference>
<dbReference type="InterPro" id="IPR005531">
    <property type="entry name" value="Asp23"/>
</dbReference>
<proteinExistence type="inferred from homology"/>
<dbReference type="AlphaFoldDB" id="A0A2T2XBJ4"/>
<comment type="similarity">
    <text evidence="1">Belongs to the asp23 family.</text>
</comment>
<protein>
    <submittedName>
        <fullName evidence="2">Asp23/Gls24 family envelope stress response protein</fullName>
    </submittedName>
</protein>
<dbReference type="Pfam" id="PF03780">
    <property type="entry name" value="Asp23"/>
    <property type="match status" value="1"/>
</dbReference>
<gene>
    <name evidence="2" type="ORF">C7B43_01345</name>
</gene>
<dbReference type="EMBL" id="PXYT01000001">
    <property type="protein sequence ID" value="PSR31893.1"/>
    <property type="molecule type" value="Genomic_DNA"/>
</dbReference>
<evidence type="ECO:0000256" key="1">
    <source>
        <dbReference type="ARBA" id="ARBA00005721"/>
    </source>
</evidence>